<dbReference type="STRING" id="44941.A0A397VCC7"/>
<name>A0A397VCC7_9GLOM</name>
<accession>A0A397VCC7</accession>
<proteinExistence type="predicted"/>
<reference evidence="1 2" key="1">
    <citation type="submission" date="2018-06" db="EMBL/GenBank/DDBJ databases">
        <title>Comparative genomics reveals the genomic features of Rhizophagus irregularis, R. cerebriforme, R. diaphanum and Gigaspora rosea, and their symbiotic lifestyle signature.</title>
        <authorList>
            <person name="Morin E."/>
            <person name="San Clemente H."/>
            <person name="Chen E.C.H."/>
            <person name="De La Providencia I."/>
            <person name="Hainaut M."/>
            <person name="Kuo A."/>
            <person name="Kohler A."/>
            <person name="Murat C."/>
            <person name="Tang N."/>
            <person name="Roy S."/>
            <person name="Loubradou J."/>
            <person name="Henrissat B."/>
            <person name="Grigoriev I.V."/>
            <person name="Corradi N."/>
            <person name="Roux C."/>
            <person name="Martin F.M."/>
        </authorList>
    </citation>
    <scope>NUCLEOTIDE SEQUENCE [LARGE SCALE GENOMIC DNA]</scope>
    <source>
        <strain evidence="1 2">DAOM 194757</strain>
    </source>
</reference>
<sequence length="481" mass="56117">MRWTLTKITWIKGGKLCHKCYMNCVENLLKRGAKRLKDSVEEVEVTTREEVTKKDVGTITEDLEIIDEEVSMIHLVKTIEAMTRVFYEREHVKKEGSIYSYNELREVFQTNKSVKNFLDQLYLIARPLERNKQTMDRMKKLIVHICYLLASLNNTKINSFKFDVAYYLDSAENVLLKYSEKAFMLNIDDYHNIHVPRQSDSTSTSIPVHITTILAIPCSISSVPHNRALNPKIVDDKLIKRHPNERFIINLGIPYHERSRNYIDYTRAIRIVHDQEPMQEYLENYVIPVVADWPGQFFIRKAIAHRILLNNEIISSFITSKNYKRAPLMFFSDIFYWMEISHPMIDMITTYLASLSDLLVEIAHSIIRQRTPKFFIADQLQKEACYEITDRHLPRGFVTSRKPFTTILCDYFIAVVLTIAEIKKIINAIKESIMNKLGENEFIDERSEDMAEDNSDADAATDDTTTTANLFENAKQLFLQL</sequence>
<protein>
    <submittedName>
        <fullName evidence="1">Uncharacterized protein</fullName>
    </submittedName>
</protein>
<dbReference type="EMBL" id="QKWP01000460">
    <property type="protein sequence ID" value="RIB19662.1"/>
    <property type="molecule type" value="Genomic_DNA"/>
</dbReference>
<organism evidence="1 2">
    <name type="scientific">Gigaspora rosea</name>
    <dbReference type="NCBI Taxonomy" id="44941"/>
    <lineage>
        <taxon>Eukaryota</taxon>
        <taxon>Fungi</taxon>
        <taxon>Fungi incertae sedis</taxon>
        <taxon>Mucoromycota</taxon>
        <taxon>Glomeromycotina</taxon>
        <taxon>Glomeromycetes</taxon>
        <taxon>Diversisporales</taxon>
        <taxon>Gigasporaceae</taxon>
        <taxon>Gigaspora</taxon>
    </lineage>
</organism>
<gene>
    <name evidence="1" type="ORF">C2G38_2181202</name>
</gene>
<evidence type="ECO:0000313" key="1">
    <source>
        <dbReference type="EMBL" id="RIB19662.1"/>
    </source>
</evidence>
<dbReference type="Proteomes" id="UP000266673">
    <property type="component" value="Unassembled WGS sequence"/>
</dbReference>
<evidence type="ECO:0000313" key="2">
    <source>
        <dbReference type="Proteomes" id="UP000266673"/>
    </source>
</evidence>
<dbReference type="AlphaFoldDB" id="A0A397VCC7"/>
<keyword evidence="2" id="KW-1185">Reference proteome</keyword>
<comment type="caution">
    <text evidence="1">The sequence shown here is derived from an EMBL/GenBank/DDBJ whole genome shotgun (WGS) entry which is preliminary data.</text>
</comment>